<evidence type="ECO:0000256" key="2">
    <source>
        <dbReference type="ARBA" id="ARBA00022723"/>
    </source>
</evidence>
<dbReference type="FunFam" id="3.30.160.60:FF:000145">
    <property type="entry name" value="Zinc finger protein 574"/>
    <property type="match status" value="1"/>
</dbReference>
<dbReference type="PROSITE" id="PS00028">
    <property type="entry name" value="ZINC_FINGER_C2H2_1"/>
    <property type="match status" value="2"/>
</dbReference>
<dbReference type="Proteomes" id="UP000193380">
    <property type="component" value="Unassembled WGS sequence"/>
</dbReference>
<feature type="domain" description="C2H2-type" evidence="9">
    <location>
        <begin position="455"/>
        <end position="482"/>
    </location>
</feature>
<sequence length="605" mass="67703">MNGAVYISFFQGQLESALEEVVQVAVQEITKTVGSSLTSMLMKTAVKEQENQRLKLELQSLEFECNGEENGAEFNGGREDNAATDRTKPETHTPSHSAEPGFYANTLRLDQKCRVVGQLKMVMEHVLEFAVCELTKIVEASFDDLLLELTRKEREHIALEEQLRHLAHQENRKGGVSRRSGSENNTAFPSGSEDTRQESRNVTVKIVREQREQTETTNDSDKQAVLTVAQDWVPILDKVFGQKWCSDLWQIKELASGKGGEERTGGSGLGIVGSFPSLNALIRENLEPSPTSPLQDPQWMPLEDMEVLSSTLDTPQDPPATISATVEESLRSPSMLHRLLTLPAQLLDEDENAMETIPLLADASPGRAAERRQNTESPNQSCPSPKKKVSVSLEEEEEKEDKGTTTLDSKVKTEPVKGRKAHECKECGKKFSRAPLLKAHQQTHITTAMGTTAAICCSKCGKRFSKASRLQAHLRTHTGKNSYIFCFIRPEDISPKSTIFRYDGCVVPWYLYLRTLVCTDDRSTFRHLEIAPKDDPDLWRSTIFFLRSLLIYFDFPMMSSKEALSLKVGLEIHPQIHLQLTQMMSISLSEASKAMTSFSGFFQAV</sequence>
<keyword evidence="2" id="KW-0479">Metal-binding</keyword>
<evidence type="ECO:0000313" key="10">
    <source>
        <dbReference type="EMBL" id="CDQ65582.1"/>
    </source>
</evidence>
<dbReference type="GO" id="GO:0000785">
    <property type="term" value="C:chromatin"/>
    <property type="evidence" value="ECO:0007669"/>
    <property type="project" value="TreeGrafter"/>
</dbReference>
<dbReference type="PROSITE" id="PS50157">
    <property type="entry name" value="ZINC_FINGER_C2H2_2"/>
    <property type="match status" value="2"/>
</dbReference>
<dbReference type="PANTHER" id="PTHR14003">
    <property type="entry name" value="TRANSCRIPTIONAL REPRESSOR PROTEIN YY"/>
    <property type="match status" value="1"/>
</dbReference>
<keyword evidence="3" id="KW-0677">Repeat</keyword>
<evidence type="ECO:0000256" key="8">
    <source>
        <dbReference type="SAM" id="MobiDB-lite"/>
    </source>
</evidence>
<dbReference type="FunFam" id="3.30.160.60:FF:000446">
    <property type="entry name" value="Zinc finger protein"/>
    <property type="match status" value="1"/>
</dbReference>
<feature type="region of interest" description="Disordered" evidence="8">
    <location>
        <begin position="69"/>
        <end position="101"/>
    </location>
</feature>
<evidence type="ECO:0000256" key="7">
    <source>
        <dbReference type="PROSITE-ProRule" id="PRU00042"/>
    </source>
</evidence>
<dbReference type="SMART" id="SM00355">
    <property type="entry name" value="ZnF_C2H2"/>
    <property type="match status" value="2"/>
</dbReference>
<evidence type="ECO:0000256" key="1">
    <source>
        <dbReference type="ARBA" id="ARBA00004123"/>
    </source>
</evidence>
<comment type="subcellular location">
    <subcellularLocation>
        <location evidence="1">Nucleus</location>
    </subcellularLocation>
</comment>
<reference evidence="10" key="1">
    <citation type="journal article" date="2014" name="Nat. Commun.">
        <title>The rainbow trout genome provides novel insights into evolution after whole-genome duplication in vertebrates.</title>
        <authorList>
            <person name="Berthelot C."/>
            <person name="Brunet F."/>
            <person name="Chalopin D."/>
            <person name="Juanchich A."/>
            <person name="Bernard M."/>
            <person name="Noel B."/>
            <person name="Bento P."/>
            <person name="Da Silva C."/>
            <person name="Labadie K."/>
            <person name="Alberti A."/>
            <person name="Aury J.M."/>
            <person name="Louis A."/>
            <person name="Dehais P."/>
            <person name="Bardou P."/>
            <person name="Montfort J."/>
            <person name="Klopp C."/>
            <person name="Cabau C."/>
            <person name="Gaspin C."/>
            <person name="Thorgaard G.H."/>
            <person name="Boussaha M."/>
            <person name="Quillet E."/>
            <person name="Guyomard R."/>
            <person name="Galiana D."/>
            <person name="Bobe J."/>
            <person name="Volff J.N."/>
            <person name="Genet C."/>
            <person name="Wincker P."/>
            <person name="Jaillon O."/>
            <person name="Roest Crollius H."/>
            <person name="Guiguen Y."/>
        </authorList>
    </citation>
    <scope>NUCLEOTIDE SEQUENCE [LARGE SCALE GENOMIC DNA]</scope>
</reference>
<dbReference type="AlphaFoldDB" id="A0A060WEJ9"/>
<evidence type="ECO:0000259" key="9">
    <source>
        <dbReference type="PROSITE" id="PS50157"/>
    </source>
</evidence>
<keyword evidence="6" id="KW-0539">Nucleus</keyword>
<dbReference type="InterPro" id="IPR013087">
    <property type="entry name" value="Znf_C2H2_type"/>
</dbReference>
<evidence type="ECO:0000256" key="3">
    <source>
        <dbReference type="ARBA" id="ARBA00022737"/>
    </source>
</evidence>
<dbReference type="PaxDb" id="8022-A0A060WEJ9"/>
<dbReference type="Pfam" id="PF00096">
    <property type="entry name" value="zf-C2H2"/>
    <property type="match status" value="2"/>
</dbReference>
<dbReference type="GO" id="GO:0005667">
    <property type="term" value="C:transcription regulator complex"/>
    <property type="evidence" value="ECO:0007669"/>
    <property type="project" value="TreeGrafter"/>
</dbReference>
<dbReference type="PANTHER" id="PTHR14003:SF19">
    <property type="entry name" value="YY2 TRANSCRIPTION FACTOR"/>
    <property type="match status" value="1"/>
</dbReference>
<name>A0A060WEJ9_ONCMY</name>
<dbReference type="SUPFAM" id="SSF57667">
    <property type="entry name" value="beta-beta-alpha zinc fingers"/>
    <property type="match status" value="2"/>
</dbReference>
<evidence type="ECO:0000313" key="11">
    <source>
        <dbReference type="Proteomes" id="UP000193380"/>
    </source>
</evidence>
<feature type="domain" description="C2H2-type" evidence="9">
    <location>
        <begin position="422"/>
        <end position="444"/>
    </location>
</feature>
<dbReference type="InterPro" id="IPR036236">
    <property type="entry name" value="Znf_C2H2_sf"/>
</dbReference>
<dbReference type="GO" id="GO:0000978">
    <property type="term" value="F:RNA polymerase II cis-regulatory region sequence-specific DNA binding"/>
    <property type="evidence" value="ECO:0007669"/>
    <property type="project" value="TreeGrafter"/>
</dbReference>
<evidence type="ECO:0000256" key="5">
    <source>
        <dbReference type="ARBA" id="ARBA00022833"/>
    </source>
</evidence>
<dbReference type="GO" id="GO:0008270">
    <property type="term" value="F:zinc ion binding"/>
    <property type="evidence" value="ECO:0007669"/>
    <property type="project" value="UniProtKB-KW"/>
</dbReference>
<reference evidence="10" key="2">
    <citation type="submission" date="2014-03" db="EMBL/GenBank/DDBJ databases">
        <authorList>
            <person name="Genoscope - CEA"/>
        </authorList>
    </citation>
    <scope>NUCLEOTIDE SEQUENCE</scope>
</reference>
<dbReference type="STRING" id="8022.A0A060WEJ9"/>
<evidence type="ECO:0000256" key="6">
    <source>
        <dbReference type="ARBA" id="ARBA00023242"/>
    </source>
</evidence>
<gene>
    <name evidence="10" type="ORF">GSONMT00073551001</name>
</gene>
<proteinExistence type="predicted"/>
<protein>
    <recommendedName>
        <fullName evidence="9">C2H2-type domain-containing protein</fullName>
    </recommendedName>
</protein>
<dbReference type="GO" id="GO:0000981">
    <property type="term" value="F:DNA-binding transcription factor activity, RNA polymerase II-specific"/>
    <property type="evidence" value="ECO:0007669"/>
    <property type="project" value="TreeGrafter"/>
</dbReference>
<dbReference type="Gene3D" id="3.30.160.60">
    <property type="entry name" value="Classic Zinc Finger"/>
    <property type="match status" value="2"/>
</dbReference>
<feature type="region of interest" description="Disordered" evidence="8">
    <location>
        <begin position="168"/>
        <end position="201"/>
    </location>
</feature>
<keyword evidence="4 7" id="KW-0863">Zinc-finger</keyword>
<dbReference type="EMBL" id="FR904512">
    <property type="protein sequence ID" value="CDQ65582.1"/>
    <property type="molecule type" value="Genomic_DNA"/>
</dbReference>
<dbReference type="GO" id="GO:0031519">
    <property type="term" value="C:PcG protein complex"/>
    <property type="evidence" value="ECO:0007669"/>
    <property type="project" value="TreeGrafter"/>
</dbReference>
<feature type="region of interest" description="Disordered" evidence="8">
    <location>
        <begin position="362"/>
        <end position="414"/>
    </location>
</feature>
<accession>A0A060WEJ9</accession>
<feature type="compositionally biased region" description="Basic and acidic residues" evidence="8">
    <location>
        <begin position="76"/>
        <end position="93"/>
    </location>
</feature>
<keyword evidence="5" id="KW-0862">Zinc</keyword>
<evidence type="ECO:0000256" key="4">
    <source>
        <dbReference type="ARBA" id="ARBA00022771"/>
    </source>
</evidence>
<organism evidence="10 11">
    <name type="scientific">Oncorhynchus mykiss</name>
    <name type="common">Rainbow trout</name>
    <name type="synonym">Salmo gairdneri</name>
    <dbReference type="NCBI Taxonomy" id="8022"/>
    <lineage>
        <taxon>Eukaryota</taxon>
        <taxon>Metazoa</taxon>
        <taxon>Chordata</taxon>
        <taxon>Craniata</taxon>
        <taxon>Vertebrata</taxon>
        <taxon>Euteleostomi</taxon>
        <taxon>Actinopterygii</taxon>
        <taxon>Neopterygii</taxon>
        <taxon>Teleostei</taxon>
        <taxon>Protacanthopterygii</taxon>
        <taxon>Salmoniformes</taxon>
        <taxon>Salmonidae</taxon>
        <taxon>Salmoninae</taxon>
        <taxon>Oncorhynchus</taxon>
    </lineage>
</organism>